<evidence type="ECO:0000313" key="1">
    <source>
        <dbReference type="EMBL" id="CAF9911385.1"/>
    </source>
</evidence>
<keyword evidence="2" id="KW-1185">Reference proteome</keyword>
<proteinExistence type="predicted"/>
<accession>A0A8H3ETH4</accession>
<dbReference type="OrthoDB" id="674948at2759"/>
<dbReference type="Gene3D" id="3.40.50.720">
    <property type="entry name" value="NAD(P)-binding Rossmann-like Domain"/>
    <property type="match status" value="1"/>
</dbReference>
<organism evidence="1 2">
    <name type="scientific">Gomphillus americanus</name>
    <dbReference type="NCBI Taxonomy" id="1940652"/>
    <lineage>
        <taxon>Eukaryota</taxon>
        <taxon>Fungi</taxon>
        <taxon>Dikarya</taxon>
        <taxon>Ascomycota</taxon>
        <taxon>Pezizomycotina</taxon>
        <taxon>Lecanoromycetes</taxon>
        <taxon>OSLEUM clade</taxon>
        <taxon>Ostropomycetidae</taxon>
        <taxon>Ostropales</taxon>
        <taxon>Graphidaceae</taxon>
        <taxon>Gomphilloideae</taxon>
        <taxon>Gomphillus</taxon>
    </lineage>
</organism>
<dbReference type="PANTHER" id="PTHR40129:SF2">
    <property type="entry name" value="KETOPANTOATE REDUCTASE N-TERMINAL DOMAIN-CONTAINING PROTEIN"/>
    <property type="match status" value="1"/>
</dbReference>
<dbReference type="AlphaFoldDB" id="A0A8H3ETH4"/>
<dbReference type="PANTHER" id="PTHR40129">
    <property type="entry name" value="KETOPANTOATE REDUCTASE N-TERMINAL DOMAIN-CONTAINING PROTEIN"/>
    <property type="match status" value="1"/>
</dbReference>
<gene>
    <name evidence="1" type="ORF">GOMPHAMPRED_007393</name>
</gene>
<protein>
    <submittedName>
        <fullName evidence="1">Uncharacterized protein</fullName>
    </submittedName>
</protein>
<evidence type="ECO:0000313" key="2">
    <source>
        <dbReference type="Proteomes" id="UP000664169"/>
    </source>
</evidence>
<comment type="caution">
    <text evidence="1">The sequence shown here is derived from an EMBL/GenBank/DDBJ whole genome shotgun (WGS) entry which is preliminary data.</text>
</comment>
<dbReference type="Proteomes" id="UP000664169">
    <property type="component" value="Unassembled WGS sequence"/>
</dbReference>
<sequence length="283" mass="31581">MLVQENLSSSTVDLLILGAGWTSTFLIPLLKDKGITYAATSTSGRDGTIKFLFDPDAREDTPYKSLPFATNIVITFPLKGALQTDTLLELYTKTHTKASPNWIQLGSSGIWQLPDQECWVTRKSRYDTSNSRAQAEDRLMEKGGCSLNLAGLWGGARNPRNWLSRVANSKEQLGDKASLHMIHGQDVARAIIALLGDAFTPGERWMLTDMFVYDWWALAIGWGDGGDRGTDKDAEGPHPGWVTELMIEKGVKALPRSMELLGRCYDTREFWNRFKLAPVRARI</sequence>
<reference evidence="1" key="1">
    <citation type="submission" date="2021-03" db="EMBL/GenBank/DDBJ databases">
        <authorList>
            <person name="Tagirdzhanova G."/>
        </authorList>
    </citation>
    <scope>NUCLEOTIDE SEQUENCE</scope>
</reference>
<name>A0A8H3ETH4_9LECA</name>
<dbReference type="EMBL" id="CAJPDQ010000006">
    <property type="protein sequence ID" value="CAF9911385.1"/>
    <property type="molecule type" value="Genomic_DNA"/>
</dbReference>